<evidence type="ECO:0000259" key="1">
    <source>
        <dbReference type="Pfam" id="PF01266"/>
    </source>
</evidence>
<dbReference type="InterPro" id="IPR006076">
    <property type="entry name" value="FAD-dep_OxRdtase"/>
</dbReference>
<proteinExistence type="predicted"/>
<dbReference type="Gene3D" id="3.50.50.60">
    <property type="entry name" value="FAD/NAD(P)-binding domain"/>
    <property type="match status" value="1"/>
</dbReference>
<dbReference type="InterPro" id="IPR036188">
    <property type="entry name" value="FAD/NAD-bd_sf"/>
</dbReference>
<dbReference type="AlphaFoldDB" id="A0A5D0NHI5"/>
<reference evidence="2 3" key="1">
    <citation type="submission" date="2019-08" db="EMBL/GenBank/DDBJ databases">
        <title>Actinomadura sp. nov. CYP1-5 isolated from mountain soil.</title>
        <authorList>
            <person name="Songsumanus A."/>
            <person name="Kuncharoen N."/>
            <person name="Kudo T."/>
            <person name="Yuki M."/>
            <person name="Igarashi Y."/>
            <person name="Tanasupawat S."/>
        </authorList>
    </citation>
    <scope>NUCLEOTIDE SEQUENCE [LARGE SCALE GENOMIC DNA]</scope>
    <source>
        <strain evidence="2 3">JCM 14158</strain>
    </source>
</reference>
<dbReference type="PANTHER" id="PTHR13847:SF281">
    <property type="entry name" value="FAD DEPENDENT OXIDOREDUCTASE DOMAIN-CONTAINING PROTEIN"/>
    <property type="match status" value="1"/>
</dbReference>
<dbReference type="Proteomes" id="UP000323380">
    <property type="component" value="Unassembled WGS sequence"/>
</dbReference>
<dbReference type="STRING" id="1220554.GCA_001552135_00161"/>
<dbReference type="RefSeq" id="WP_067884006.1">
    <property type="nucleotide sequence ID" value="NZ_VSFG01000006.1"/>
</dbReference>
<dbReference type="SUPFAM" id="SSF51905">
    <property type="entry name" value="FAD/NAD(P)-binding domain"/>
    <property type="match status" value="1"/>
</dbReference>
<dbReference type="PANTHER" id="PTHR13847">
    <property type="entry name" value="SARCOSINE DEHYDROGENASE-RELATED"/>
    <property type="match status" value="1"/>
</dbReference>
<accession>A0A5D0NHI5</accession>
<protein>
    <submittedName>
        <fullName evidence="2">FAD-dependent oxidoreductase</fullName>
    </submittedName>
</protein>
<dbReference type="GO" id="GO:0005737">
    <property type="term" value="C:cytoplasm"/>
    <property type="evidence" value="ECO:0007669"/>
    <property type="project" value="TreeGrafter"/>
</dbReference>
<name>A0A5D0NHI5_9ACTN</name>
<keyword evidence="3" id="KW-1185">Reference proteome</keyword>
<dbReference type="Pfam" id="PF01266">
    <property type="entry name" value="DAO"/>
    <property type="match status" value="1"/>
</dbReference>
<gene>
    <name evidence="2" type="ORF">FXF69_26395</name>
</gene>
<organism evidence="2 3">
    <name type="scientific">Actinomadura chibensis</name>
    <dbReference type="NCBI Taxonomy" id="392828"/>
    <lineage>
        <taxon>Bacteria</taxon>
        <taxon>Bacillati</taxon>
        <taxon>Actinomycetota</taxon>
        <taxon>Actinomycetes</taxon>
        <taxon>Streptosporangiales</taxon>
        <taxon>Thermomonosporaceae</taxon>
        <taxon>Actinomadura</taxon>
    </lineage>
</organism>
<dbReference type="Gene3D" id="3.30.9.10">
    <property type="entry name" value="D-Amino Acid Oxidase, subunit A, domain 2"/>
    <property type="match status" value="1"/>
</dbReference>
<comment type="caution">
    <text evidence="2">The sequence shown here is derived from an EMBL/GenBank/DDBJ whole genome shotgun (WGS) entry which is preliminary data.</text>
</comment>
<evidence type="ECO:0000313" key="3">
    <source>
        <dbReference type="Proteomes" id="UP000323380"/>
    </source>
</evidence>
<dbReference type="EMBL" id="VSFG01000006">
    <property type="protein sequence ID" value="TYB43661.1"/>
    <property type="molecule type" value="Genomic_DNA"/>
</dbReference>
<evidence type="ECO:0000313" key="2">
    <source>
        <dbReference type="EMBL" id="TYB43661.1"/>
    </source>
</evidence>
<sequence length="475" mass="51502">MDAAEKALADAEPVPFWLRDAARPPAGPALTGALKADLAVVGGGYSGLWTALRAKERDPSLDVAVLEAGRIGAAASGRNGGFCAASLTHGLENGLARWPDDMHALERLGWDNLRAIAATLDRYGVDAEWEPTGEMSVATEEWQVPALAEAAEKAFEYGWEPVLLGPDAVRAEVASPTYLAGLWDRDAVAMVHPAKLAWGLADACRSLGVRVYEDTRVTGLRSDARALHLTTATRKGGGGTVSARRVAVGTGAFPPLLKRVRHFVVPVYDYALVTEPLTADQRESIGWRHRQGVGDSANQFHYYRLTADDRILWGGYDAVYHYGNGMRPELENRPATFATLAAHFLATFPQLEGVRFSHKWGGVVDTCSRFCAFFGTAHDRRLAYAAGYTGLGVGATRFGADVMLDLLGVGLAPGERTERTRLAMVRGRPVPFPPEPLRYGVIELTRRAIARADRDAGRRGRWLRLLDRLGAGFDS</sequence>
<feature type="domain" description="FAD dependent oxidoreductase" evidence="1">
    <location>
        <begin position="37"/>
        <end position="403"/>
    </location>
</feature>